<dbReference type="Pfam" id="PF00196">
    <property type="entry name" value="GerE"/>
    <property type="match status" value="1"/>
</dbReference>
<dbReference type="InterPro" id="IPR002182">
    <property type="entry name" value="NB-ARC"/>
</dbReference>
<dbReference type="InterPro" id="IPR036388">
    <property type="entry name" value="WH-like_DNA-bd_sf"/>
</dbReference>
<proteinExistence type="predicted"/>
<gene>
    <name evidence="3" type="ORF">SAMN04490239_7818</name>
</gene>
<dbReference type="SMART" id="SM00421">
    <property type="entry name" value="HTH_LUXR"/>
    <property type="match status" value="1"/>
</dbReference>
<dbReference type="InterPro" id="IPR011990">
    <property type="entry name" value="TPR-like_helical_dom_sf"/>
</dbReference>
<feature type="region of interest" description="Disordered" evidence="1">
    <location>
        <begin position="96"/>
        <end position="117"/>
    </location>
</feature>
<evidence type="ECO:0000313" key="4">
    <source>
        <dbReference type="Proteomes" id="UP000183561"/>
    </source>
</evidence>
<dbReference type="InterPro" id="IPR016032">
    <property type="entry name" value="Sig_transdc_resp-reg_C-effctor"/>
</dbReference>
<dbReference type="SUPFAM" id="SSF48452">
    <property type="entry name" value="TPR-like"/>
    <property type="match status" value="1"/>
</dbReference>
<evidence type="ECO:0000313" key="3">
    <source>
        <dbReference type="EMBL" id="SED32642.1"/>
    </source>
</evidence>
<dbReference type="Proteomes" id="UP000183561">
    <property type="component" value="Unassembled WGS sequence"/>
</dbReference>
<dbReference type="Gene3D" id="1.10.10.10">
    <property type="entry name" value="Winged helix-like DNA-binding domain superfamily/Winged helix DNA-binding domain"/>
    <property type="match status" value="1"/>
</dbReference>
<dbReference type="Pfam" id="PF00931">
    <property type="entry name" value="NB-ARC"/>
    <property type="match status" value="1"/>
</dbReference>
<dbReference type="AlphaFoldDB" id="A0A1H4ZRC0"/>
<dbReference type="InterPro" id="IPR000792">
    <property type="entry name" value="Tscrpt_reg_LuxR_C"/>
</dbReference>
<reference evidence="4" key="1">
    <citation type="submission" date="2016-10" db="EMBL/GenBank/DDBJ databases">
        <authorList>
            <person name="Varghese N."/>
            <person name="Submissions S."/>
        </authorList>
    </citation>
    <scope>NUCLEOTIDE SEQUENCE [LARGE SCALE GENOMIC DNA]</scope>
    <source>
        <strain evidence="4">DSM 44498</strain>
    </source>
</reference>
<dbReference type="InterPro" id="IPR027417">
    <property type="entry name" value="P-loop_NTPase"/>
</dbReference>
<dbReference type="PROSITE" id="PS00622">
    <property type="entry name" value="HTH_LUXR_1"/>
    <property type="match status" value="1"/>
</dbReference>
<dbReference type="PROSITE" id="PS50043">
    <property type="entry name" value="HTH_LUXR_2"/>
    <property type="match status" value="1"/>
</dbReference>
<dbReference type="InterPro" id="IPR006120">
    <property type="entry name" value="Resolvase_HTH_dom"/>
</dbReference>
<dbReference type="PRINTS" id="PR00364">
    <property type="entry name" value="DISEASERSIST"/>
</dbReference>
<evidence type="ECO:0000259" key="2">
    <source>
        <dbReference type="PROSITE" id="PS50043"/>
    </source>
</evidence>
<dbReference type="CDD" id="cd06170">
    <property type="entry name" value="LuxR_C_like"/>
    <property type="match status" value="1"/>
</dbReference>
<protein>
    <submittedName>
        <fullName evidence="3">Predicted ATPase</fullName>
    </submittedName>
</protein>
<keyword evidence="4" id="KW-1185">Reference proteome</keyword>
<dbReference type="SUPFAM" id="SSF52540">
    <property type="entry name" value="P-loop containing nucleoside triphosphate hydrolases"/>
    <property type="match status" value="1"/>
</dbReference>
<feature type="domain" description="HTH luxR-type" evidence="2">
    <location>
        <begin position="819"/>
        <end position="885"/>
    </location>
</feature>
<dbReference type="Gene3D" id="1.25.40.10">
    <property type="entry name" value="Tetratricopeptide repeat domain"/>
    <property type="match status" value="2"/>
</dbReference>
<dbReference type="PANTHER" id="PTHR47691">
    <property type="entry name" value="REGULATOR-RELATED"/>
    <property type="match status" value="1"/>
</dbReference>
<dbReference type="GO" id="GO:0003677">
    <property type="term" value="F:DNA binding"/>
    <property type="evidence" value="ECO:0007669"/>
    <property type="project" value="InterPro"/>
</dbReference>
<sequence length="889" mass="98252">MNADEWDEIRRLHRQGSPIKHIAVQLGMSRNTVRRALTLDEPPTDHRSRRGSVADPVDSAIRELIADDPGIAIAEIARRIQWTKSRTTLARRVTSIREERSTGEPHDGPADTVPAAPSVPVYGSSFVGRRTELLELRKLLGDHRLVTITGPGGMGKTRFAIHAAGEYRRAFPDGVRVIELAALRSPDLLTQTVVDGLALANRDMHASPTENTIIEYLRTRRMLLILDNCEHLLDECAQLVSVLLRSTTELRIITTSREILSVPDEFVFPLAPLPTVNGTESPSPARGTGSAVELFVNRAAAVLSKFELTEDNRDAVMRVCDRLDGLPLAIELACARLPVLSVYELADRLDHRLNLLTTGNRTGPQRHRSLQATMDWSYELCTREQQLLWSRASVFAGGFDLGMAEEVCSDDDVPADTVLDGISALVGKSILHREEGGTHVRFRMLESIREYGNSKLTASEMDTLTLRHLRWCTRLVTTTADNWFSADQRAGSEKLRRNHANIRSALHAALLDSSDDDEVRMAADMVSRAWFLWSCGFSVREHRMWLNRILEREMAPTATRGRMLVNLGLVQTLQGDRESADSALTEASAVNLTADDAITGAFTADVMGLKAFFAGDFDEAERRLTAALEMYEEIPDREDLAHTLRVHLGMLYCFTDETARATELFETVNERAIAVGESWLRSYAVYGLGLVALMNEEFEDALRLGSESLRLRRDFDDVVGTTLVTDLLGWAEAEAGSAERSAVLLGAASSMWESFGMQLYGSSHWVEQRTRFEKQARKALGDDQFEKCHTSGAAMSVSEITGFVLGESVPSGDTAPAGGTRPEDVLSPREQEVATHVAAGMTNKEIAAKLVLSPRTVEGHVEHILEKLGMSRRHEIAAAFAHAERGTPS</sequence>
<dbReference type="Pfam" id="PF02796">
    <property type="entry name" value="HTH_7"/>
    <property type="match status" value="1"/>
</dbReference>
<dbReference type="Gene3D" id="3.40.50.300">
    <property type="entry name" value="P-loop containing nucleotide triphosphate hydrolases"/>
    <property type="match status" value="1"/>
</dbReference>
<dbReference type="OrthoDB" id="136365at2"/>
<dbReference type="SUPFAM" id="SSF46894">
    <property type="entry name" value="C-terminal effector domain of the bipartite response regulators"/>
    <property type="match status" value="1"/>
</dbReference>
<feature type="region of interest" description="Disordered" evidence="1">
    <location>
        <begin position="808"/>
        <end position="828"/>
    </location>
</feature>
<dbReference type="RefSeq" id="WP_072944241.1">
    <property type="nucleotide sequence ID" value="NZ_FNSV01000005.1"/>
</dbReference>
<dbReference type="GO" id="GO:0000150">
    <property type="term" value="F:DNA strand exchange activity"/>
    <property type="evidence" value="ECO:0007669"/>
    <property type="project" value="InterPro"/>
</dbReference>
<dbReference type="GO" id="GO:0006355">
    <property type="term" value="P:regulation of DNA-templated transcription"/>
    <property type="evidence" value="ECO:0007669"/>
    <property type="project" value="InterPro"/>
</dbReference>
<feature type="compositionally biased region" description="Basic and acidic residues" evidence="1">
    <location>
        <begin position="96"/>
        <end position="109"/>
    </location>
</feature>
<dbReference type="EMBL" id="FNSV01000005">
    <property type="protein sequence ID" value="SED32642.1"/>
    <property type="molecule type" value="Genomic_DNA"/>
</dbReference>
<dbReference type="PANTHER" id="PTHR47691:SF3">
    <property type="entry name" value="HTH-TYPE TRANSCRIPTIONAL REGULATOR RV0890C-RELATED"/>
    <property type="match status" value="1"/>
</dbReference>
<accession>A0A1H4ZRC0</accession>
<organism evidence="3 4">
    <name type="scientific">Rhodococcus koreensis</name>
    <dbReference type="NCBI Taxonomy" id="99653"/>
    <lineage>
        <taxon>Bacteria</taxon>
        <taxon>Bacillati</taxon>
        <taxon>Actinomycetota</taxon>
        <taxon>Actinomycetes</taxon>
        <taxon>Mycobacteriales</taxon>
        <taxon>Nocardiaceae</taxon>
        <taxon>Rhodococcus</taxon>
    </lineage>
</organism>
<dbReference type="PRINTS" id="PR00038">
    <property type="entry name" value="HTHLUXR"/>
</dbReference>
<name>A0A1H4ZRC0_9NOCA</name>
<dbReference type="Gene3D" id="1.10.10.60">
    <property type="entry name" value="Homeodomain-like"/>
    <property type="match status" value="1"/>
</dbReference>
<dbReference type="GO" id="GO:0043531">
    <property type="term" value="F:ADP binding"/>
    <property type="evidence" value="ECO:0007669"/>
    <property type="project" value="InterPro"/>
</dbReference>
<evidence type="ECO:0000256" key="1">
    <source>
        <dbReference type="SAM" id="MobiDB-lite"/>
    </source>
</evidence>